<evidence type="ECO:0000256" key="6">
    <source>
        <dbReference type="ARBA" id="ARBA00066568"/>
    </source>
</evidence>
<evidence type="ECO:0000256" key="8">
    <source>
        <dbReference type="ARBA" id="ARBA00075789"/>
    </source>
</evidence>
<evidence type="ECO:0000256" key="1">
    <source>
        <dbReference type="ARBA" id="ARBA00001947"/>
    </source>
</evidence>
<dbReference type="AlphaFoldDB" id="A0A7W9UGB3"/>
<dbReference type="InterPro" id="IPR001279">
    <property type="entry name" value="Metallo-B-lactamas"/>
</dbReference>
<evidence type="ECO:0000313" key="10">
    <source>
        <dbReference type="EMBL" id="MBB5912094.1"/>
    </source>
</evidence>
<dbReference type="InterPro" id="IPR038536">
    <property type="entry name" value="Alkyl/aryl-sulf_dimr_sf"/>
</dbReference>
<keyword evidence="3 10" id="KW-0378">Hydrolase</keyword>
<dbReference type="GO" id="GO:0046983">
    <property type="term" value="F:protein dimerization activity"/>
    <property type="evidence" value="ECO:0007669"/>
    <property type="project" value="InterPro"/>
</dbReference>
<dbReference type="Gene3D" id="1.25.40.880">
    <property type="entry name" value="Alkyl sulfatase, dimerisation domain"/>
    <property type="match status" value="1"/>
</dbReference>
<dbReference type="FunFam" id="3.60.15.30:FF:000001">
    <property type="entry name" value="Alkyl/aryl-sulfatase BDS1"/>
    <property type="match status" value="1"/>
</dbReference>
<dbReference type="Pfam" id="PF14863">
    <property type="entry name" value="Alkyl_sulf_dimr"/>
    <property type="match status" value="1"/>
</dbReference>
<dbReference type="PANTHER" id="PTHR43223:SF1">
    <property type="entry name" value="ALKYL_ARYL-SULFATASE BDS1"/>
    <property type="match status" value="1"/>
</dbReference>
<dbReference type="InterPro" id="IPR029228">
    <property type="entry name" value="Alkyl_sulf_dimr"/>
</dbReference>
<dbReference type="InterPro" id="IPR052195">
    <property type="entry name" value="Bact_Alkyl/Aryl-Sulfatase"/>
</dbReference>
<dbReference type="Proteomes" id="UP000540412">
    <property type="component" value="Unassembled WGS sequence"/>
</dbReference>
<dbReference type="Gene3D" id="3.30.1050.10">
    <property type="entry name" value="SCP2 sterol-binding domain"/>
    <property type="match status" value="1"/>
</dbReference>
<dbReference type="InterPro" id="IPR029229">
    <property type="entry name" value="Alkyl_sulf_C"/>
</dbReference>
<feature type="domain" description="Metallo-beta-lactamase" evidence="9">
    <location>
        <begin position="102"/>
        <end position="324"/>
    </location>
</feature>
<dbReference type="Pfam" id="PF00753">
    <property type="entry name" value="Lactamase_B"/>
    <property type="match status" value="1"/>
</dbReference>
<dbReference type="GO" id="GO:0046872">
    <property type="term" value="F:metal ion binding"/>
    <property type="evidence" value="ECO:0007669"/>
    <property type="project" value="UniProtKB-KW"/>
</dbReference>
<dbReference type="Gene3D" id="3.60.15.30">
    <property type="entry name" value="Metallo-beta-lactamase domain"/>
    <property type="match status" value="1"/>
</dbReference>
<dbReference type="SUPFAM" id="SSF56281">
    <property type="entry name" value="Metallo-hydrolase/oxidoreductase"/>
    <property type="match status" value="1"/>
</dbReference>
<dbReference type="SMART" id="SM00849">
    <property type="entry name" value="Lactamase_B"/>
    <property type="match status" value="1"/>
</dbReference>
<keyword evidence="11" id="KW-1185">Reference proteome</keyword>
<name>A0A7W9UGB3_9NOCA</name>
<evidence type="ECO:0000259" key="9">
    <source>
        <dbReference type="SMART" id="SM00849"/>
    </source>
</evidence>
<comment type="cofactor">
    <cofactor evidence="1">
        <name>Zn(2+)</name>
        <dbReference type="ChEBI" id="CHEBI:29105"/>
    </cofactor>
</comment>
<dbReference type="CDD" id="cd07710">
    <property type="entry name" value="arylsulfatase_Sdsa1-like_MBL-fold"/>
    <property type="match status" value="1"/>
</dbReference>
<dbReference type="FunFam" id="1.25.40.880:FF:000001">
    <property type="entry name" value="SDS hydrolase SdsA1"/>
    <property type="match status" value="1"/>
</dbReference>
<comment type="similarity">
    <text evidence="5">Belongs to the metallo-beta-lactamase superfamily. Type III sulfatase family.</text>
</comment>
<evidence type="ECO:0000256" key="2">
    <source>
        <dbReference type="ARBA" id="ARBA00022723"/>
    </source>
</evidence>
<comment type="caution">
    <text evidence="10">The sequence shown here is derived from an EMBL/GenBank/DDBJ whole genome shotgun (WGS) entry which is preliminary data.</text>
</comment>
<dbReference type="Pfam" id="PF14864">
    <property type="entry name" value="Alkyl_sulf_C"/>
    <property type="match status" value="1"/>
</dbReference>
<dbReference type="InterPro" id="IPR036527">
    <property type="entry name" value="SCP2_sterol-bd_dom_sf"/>
</dbReference>
<dbReference type="RefSeq" id="WP_083905592.1">
    <property type="nucleotide sequence ID" value="NZ_JACHIT010000001.1"/>
</dbReference>
<evidence type="ECO:0000313" key="11">
    <source>
        <dbReference type="Proteomes" id="UP000540412"/>
    </source>
</evidence>
<dbReference type="SUPFAM" id="SSF55718">
    <property type="entry name" value="SCP-like"/>
    <property type="match status" value="1"/>
</dbReference>
<organism evidence="10 11">
    <name type="scientific">Nocardia transvalensis</name>
    <dbReference type="NCBI Taxonomy" id="37333"/>
    <lineage>
        <taxon>Bacteria</taxon>
        <taxon>Bacillati</taxon>
        <taxon>Actinomycetota</taxon>
        <taxon>Actinomycetes</taxon>
        <taxon>Mycobacteriales</taxon>
        <taxon>Nocardiaceae</taxon>
        <taxon>Nocardia</taxon>
    </lineage>
</organism>
<evidence type="ECO:0000256" key="4">
    <source>
        <dbReference type="ARBA" id="ARBA00022833"/>
    </source>
</evidence>
<evidence type="ECO:0000256" key="7">
    <source>
        <dbReference type="ARBA" id="ARBA00068034"/>
    </source>
</evidence>
<sequence length="633" mass="69156">MDTATDPTGAIADQQQQLADELPFADTADQEDADRGFVAALEPGTVTDANGNIVWDNDSYGFLRGTCPASVNPSLWRQSGLNIRQGLYEVTDGIYQIRGLDLSNMTLVEGNSGVIVIDPLISAETAAAGLALYRVHRGDRPVTGLIYTHSHVDHFGGALGVTTVEDVEAGRCPVLAPAGFLEHAVAENVYAGTAMARRAAYMYGAALPRGPKGQVGAGLGQTTSTGTVTLIAPTHDITRTGQTETVDGVRIDFQITPGTEAPAEMNFYFPGRRALCMAENATHTLHNLLTLRGALVRDPHVWSQYLTEAITLFARDADVVFASHHWPTWGTERGVEYLALQRDLYAYLHDQTLRRLNQGYVGAEIAETIELPPALEAAWHTRGYYGSVSHNVKAVYQRYMGWFDGNPAHLWEHPPVESATRHVEFMGGAEEVLRKARVAYDDSDYRWVAQVVNYVLFADPSNEAAKKLQAGTFEQLGYGAENATWRNFYLMGAYELRHGSVGTPTKASSPTMLAALTVEQVFDALSLRLDGPKAWHEKAVSDWVLTDEKRTRRLELRNGVLVHYDRRDGDRLPPADVTFTLTRATLIGVLLAGQDLQAALSSGAIAIDGDAQSFVRLVSLFDQPDPDFAIVTP</sequence>
<dbReference type="InterPro" id="IPR044097">
    <property type="entry name" value="Bds1/SdsA1_MBL-fold"/>
</dbReference>
<accession>A0A7W9UGB3</accession>
<evidence type="ECO:0000256" key="3">
    <source>
        <dbReference type="ARBA" id="ARBA00022801"/>
    </source>
</evidence>
<dbReference type="EMBL" id="JACHIT010000001">
    <property type="protein sequence ID" value="MBB5912094.1"/>
    <property type="molecule type" value="Genomic_DNA"/>
</dbReference>
<keyword evidence="4" id="KW-0862">Zinc</keyword>
<dbReference type="InterPro" id="IPR036866">
    <property type="entry name" value="RibonucZ/Hydroxyglut_hydro"/>
</dbReference>
<proteinExistence type="inferred from homology"/>
<reference evidence="10 11" key="1">
    <citation type="submission" date="2020-08" db="EMBL/GenBank/DDBJ databases">
        <title>Sequencing the genomes of 1000 actinobacteria strains.</title>
        <authorList>
            <person name="Klenk H.-P."/>
        </authorList>
    </citation>
    <scope>NUCLEOTIDE SEQUENCE [LARGE SCALE GENOMIC DNA]</scope>
    <source>
        <strain evidence="10 11">DSM 43582</strain>
    </source>
</reference>
<dbReference type="GO" id="GO:0018909">
    <property type="term" value="P:dodecyl sulfate metabolic process"/>
    <property type="evidence" value="ECO:0007669"/>
    <property type="project" value="InterPro"/>
</dbReference>
<evidence type="ECO:0000256" key="5">
    <source>
        <dbReference type="ARBA" id="ARBA00033751"/>
    </source>
</evidence>
<protein>
    <recommendedName>
        <fullName evidence="7">Linear primary-alkylsulfatase</fullName>
        <ecNumber evidence="6">3.1.6.21</ecNumber>
    </recommendedName>
    <alternativeName>
        <fullName evidence="8">Type III linear primary-alkylsulfatase</fullName>
    </alternativeName>
</protein>
<dbReference type="PANTHER" id="PTHR43223">
    <property type="entry name" value="ALKYL/ARYL-SULFATASE"/>
    <property type="match status" value="1"/>
</dbReference>
<keyword evidence="2" id="KW-0479">Metal-binding</keyword>
<gene>
    <name evidence="10" type="ORF">BJY24_000961</name>
</gene>
<dbReference type="GO" id="GO:0018741">
    <property type="term" value="F:linear primary-alkylsulfatase activity"/>
    <property type="evidence" value="ECO:0007669"/>
    <property type="project" value="UniProtKB-EC"/>
</dbReference>
<dbReference type="EC" id="3.1.6.21" evidence="6"/>